<name>A0A386ZAN5_9NOCA</name>
<dbReference type="RefSeq" id="WP_120736095.1">
    <property type="nucleotide sequence ID" value="NZ_CP032568.1"/>
</dbReference>
<gene>
    <name evidence="1" type="ORF">D7D52_10225</name>
</gene>
<reference evidence="1 2" key="1">
    <citation type="submission" date="2018-09" db="EMBL/GenBank/DDBJ databases">
        <title>Nocardia yunnanensis sp. nov., an actinomycete isolated from a soil sample.</title>
        <authorList>
            <person name="Zhang J."/>
        </authorList>
    </citation>
    <scope>NUCLEOTIDE SEQUENCE [LARGE SCALE GENOMIC DNA]</scope>
    <source>
        <strain evidence="1 2">CFHS0054</strain>
    </source>
</reference>
<protein>
    <submittedName>
        <fullName evidence="1">Uncharacterized protein</fullName>
    </submittedName>
</protein>
<evidence type="ECO:0000313" key="1">
    <source>
        <dbReference type="EMBL" id="AYF74174.1"/>
    </source>
</evidence>
<accession>A0A386ZAN5</accession>
<proteinExistence type="predicted"/>
<dbReference type="KEGG" id="nyu:D7D52_10225"/>
<dbReference type="AlphaFoldDB" id="A0A386ZAN5"/>
<sequence>MHTTDDPTARRLIAAAAAYGLDRINTRVGWYITHGHLTPDRAAELAVELHRHHRTPAQS</sequence>
<dbReference type="EMBL" id="CP032568">
    <property type="protein sequence ID" value="AYF74174.1"/>
    <property type="molecule type" value="Genomic_DNA"/>
</dbReference>
<organism evidence="1 2">
    <name type="scientific">Nocardia yunnanensis</name>
    <dbReference type="NCBI Taxonomy" id="2382165"/>
    <lineage>
        <taxon>Bacteria</taxon>
        <taxon>Bacillati</taxon>
        <taxon>Actinomycetota</taxon>
        <taxon>Actinomycetes</taxon>
        <taxon>Mycobacteriales</taxon>
        <taxon>Nocardiaceae</taxon>
        <taxon>Nocardia</taxon>
    </lineage>
</organism>
<dbReference type="Proteomes" id="UP000267164">
    <property type="component" value="Chromosome"/>
</dbReference>
<evidence type="ECO:0000313" key="2">
    <source>
        <dbReference type="Proteomes" id="UP000267164"/>
    </source>
</evidence>
<keyword evidence="2" id="KW-1185">Reference proteome</keyword>